<accession>A0AC61RHX7</accession>
<sequence length="441" mass="49077">MKIFLKYSAAIILMIGGSHKAIAADPLVLSREQCVEIALRDNPTVRIADMEVKKYDYSKKEVLASLFPSIDFSAAYQRSIELQTIRMNMGGESQNLKMGSDNTWNMGFTASMPLIAPSLWKSISISDEQIVASLESARASKLDLVNNINKAYYSLLLAIDSKDVVKQNYDIAVLNADVYAKRLATGTASEYDVLRSSVQVKNIEPELLQADIAVRQCQLQLKVLMGISTDVEIRPNVTLSDMQRNIYSYPASADRSISDNSSLRSLDIQKRILSKNVDLKKMAWIPTLGASFNLSWLSLSNGSPFKNQMFNPYSTVGLQLSVPIFSGGSKYYGLKQAQVQLKEIDLQRQNLVESLNMQVELAIDNINKEARQIESSAEGMRQAEKAHDIMQKSFDIGAATYLDLRDSELANTTAKLSYLQAIYNYLVSMSELDLLLGKGVK</sequence>
<evidence type="ECO:0000313" key="1">
    <source>
        <dbReference type="EMBL" id="TGY79170.1"/>
    </source>
</evidence>
<dbReference type="EMBL" id="SRYB01000008">
    <property type="protein sequence ID" value="TGY79170.1"/>
    <property type="molecule type" value="Genomic_DNA"/>
</dbReference>
<gene>
    <name evidence="1" type="ORF">E5331_07260</name>
</gene>
<name>A0AC61RHX7_9BACT</name>
<dbReference type="Proteomes" id="UP000306319">
    <property type="component" value="Unassembled WGS sequence"/>
</dbReference>
<comment type="caution">
    <text evidence="1">The sequence shown here is derived from an EMBL/GenBank/DDBJ whole genome shotgun (WGS) entry which is preliminary data.</text>
</comment>
<reference evidence="1" key="1">
    <citation type="submission" date="2019-04" db="EMBL/GenBank/DDBJ databases">
        <title>Microbes associate with the intestines of laboratory mice.</title>
        <authorList>
            <person name="Navarre W."/>
            <person name="Wong E."/>
            <person name="Huang K."/>
            <person name="Tropini C."/>
            <person name="Ng K."/>
            <person name="Yu B."/>
        </authorList>
    </citation>
    <scope>NUCLEOTIDE SEQUENCE</scope>
    <source>
        <strain evidence="1">NM04_E33</strain>
    </source>
</reference>
<keyword evidence="2" id="KW-1185">Reference proteome</keyword>
<proteinExistence type="predicted"/>
<protein>
    <submittedName>
        <fullName evidence="1">TolC family protein</fullName>
    </submittedName>
</protein>
<organism evidence="1 2">
    <name type="scientific">Lepagella muris</name>
    <dbReference type="NCBI Taxonomy" id="3032870"/>
    <lineage>
        <taxon>Bacteria</taxon>
        <taxon>Pseudomonadati</taxon>
        <taxon>Bacteroidota</taxon>
        <taxon>Bacteroidia</taxon>
        <taxon>Bacteroidales</taxon>
        <taxon>Muribaculaceae</taxon>
        <taxon>Lepagella</taxon>
    </lineage>
</organism>
<evidence type="ECO:0000313" key="2">
    <source>
        <dbReference type="Proteomes" id="UP000306319"/>
    </source>
</evidence>